<reference evidence="2" key="1">
    <citation type="submission" date="2020-11" db="EMBL/GenBank/DDBJ databases">
        <authorList>
            <person name="Tran Van P."/>
        </authorList>
    </citation>
    <scope>NUCLEOTIDE SEQUENCE</scope>
</reference>
<organism evidence="2">
    <name type="scientific">Timema monikensis</name>
    <dbReference type="NCBI Taxonomy" id="170555"/>
    <lineage>
        <taxon>Eukaryota</taxon>
        <taxon>Metazoa</taxon>
        <taxon>Ecdysozoa</taxon>
        <taxon>Arthropoda</taxon>
        <taxon>Hexapoda</taxon>
        <taxon>Insecta</taxon>
        <taxon>Pterygota</taxon>
        <taxon>Neoptera</taxon>
        <taxon>Polyneoptera</taxon>
        <taxon>Phasmatodea</taxon>
        <taxon>Timematodea</taxon>
        <taxon>Timematoidea</taxon>
        <taxon>Timematidae</taxon>
        <taxon>Timema</taxon>
    </lineage>
</organism>
<proteinExistence type="predicted"/>
<dbReference type="PANTHER" id="PTHR10825:SF29">
    <property type="entry name" value="POLYCOMB GROUP RING FINGER PROTEIN 1"/>
    <property type="match status" value="1"/>
</dbReference>
<dbReference type="GO" id="GO:1990841">
    <property type="term" value="F:promoter-specific chromatin binding"/>
    <property type="evidence" value="ECO:0007669"/>
    <property type="project" value="TreeGrafter"/>
</dbReference>
<dbReference type="PANTHER" id="PTHR10825">
    <property type="entry name" value="RING FINGER DOMAIN-CONTAINING, POLYCOMB GROUP COMPONENT"/>
    <property type="match status" value="1"/>
</dbReference>
<dbReference type="AlphaFoldDB" id="A0A7R9E9L6"/>
<name>A0A7R9E9L6_9NEOP</name>
<evidence type="ECO:0000313" key="2">
    <source>
        <dbReference type="EMBL" id="CAD7429999.1"/>
    </source>
</evidence>
<accession>A0A7R9E9L6</accession>
<feature type="region of interest" description="Disordered" evidence="1">
    <location>
        <begin position="131"/>
        <end position="218"/>
    </location>
</feature>
<dbReference type="EMBL" id="OB794295">
    <property type="protein sequence ID" value="CAD7429999.1"/>
    <property type="molecule type" value="Genomic_DNA"/>
</dbReference>
<gene>
    <name evidence="2" type="ORF">TMSB3V08_LOCUS6769</name>
</gene>
<feature type="compositionally biased region" description="Polar residues" evidence="1">
    <location>
        <begin position="137"/>
        <end position="154"/>
    </location>
</feature>
<evidence type="ECO:0000256" key="1">
    <source>
        <dbReference type="SAM" id="MobiDB-lite"/>
    </source>
</evidence>
<dbReference type="GO" id="GO:0035102">
    <property type="term" value="C:PRC1 complex"/>
    <property type="evidence" value="ECO:0007669"/>
    <property type="project" value="TreeGrafter"/>
</dbReference>
<dbReference type="GO" id="GO:0000122">
    <property type="term" value="P:negative regulation of transcription by RNA polymerase II"/>
    <property type="evidence" value="ECO:0007669"/>
    <property type="project" value="TreeGrafter"/>
</dbReference>
<protein>
    <submittedName>
        <fullName evidence="2">Uncharacterized protein</fullName>
    </submittedName>
</protein>
<sequence>MLIPVSYSETPDKTLQDMVYKLVPGLFHSEMKRRRDFYIKQHPDQDYDITSKTYKNETDAFVHVDTGERETWLIIPVTNLHRFLSRYVLVALTTPAQRGVAAEQYFFSPEDSVSLSLEYLDTVRAPQYERHSYKAATPTSNQLREGWQHASSDLNKNDHSPDYYATRGAPTFPSDRASNEFGKLRVCSGNVPRHSPLQPNPRPNYIQTASPADRPSAN</sequence>